<dbReference type="InterPro" id="IPR005814">
    <property type="entry name" value="Aminotrans_3"/>
</dbReference>
<sequence>MLDQQKSHAATRRLSQVLAGGIGSGGRIDHRGLFLTEGSGARVTDADGNSYIDYMMGFGALILGHKPAPVVDAIQTALGKGTMFGAACPAELELAERVVACWPCADMCRFTSSGTEAVQAALRLARAATGRDKVLKFEGHFHGWGDNIYVSVKASAHSGLERHPHALRMTAGQPESILSDVVVAPWNNLPALEAILSDQGREIAALILEPYPTNNGCMDSGTEYLQALRTLCDRYGIVLIFDEVVSGFRLGLSGAQGYYAVTPDLCTFGKAMAGGMPIAGFAGKHDLMGLLDGNQVSHLGTYNSNAISAVAALATIDTLAAEDGAAFTRISDYGRDLIMGFNDIFHRYDLPLCAEGIGPVLSIFASTTPPKCYRDTLSHDVALLARVHRELLSEGIWIFGRGNLMIGTAHGPSELEETMEKVERVAMTLADRKNVV</sequence>
<dbReference type="KEGG" id="rmb:K529_016650"/>
<dbReference type="AlphaFoldDB" id="A0A1B1A793"/>
<evidence type="ECO:0000256" key="1">
    <source>
        <dbReference type="ARBA" id="ARBA00001933"/>
    </source>
</evidence>
<accession>A0A1B1A793</accession>
<dbReference type="PANTHER" id="PTHR43713:SF3">
    <property type="entry name" value="GLUTAMATE-1-SEMIALDEHYDE 2,1-AMINOMUTASE 1, CHLOROPLASTIC-RELATED"/>
    <property type="match status" value="1"/>
</dbReference>
<dbReference type="Proteomes" id="UP000013243">
    <property type="component" value="Plasmid unnamed1"/>
</dbReference>
<dbReference type="SUPFAM" id="SSF53383">
    <property type="entry name" value="PLP-dependent transferases"/>
    <property type="match status" value="1"/>
</dbReference>
<dbReference type="OrthoDB" id="9801052at2"/>
<dbReference type="EMBL" id="CP015231">
    <property type="protein sequence ID" value="ANP42407.1"/>
    <property type="molecule type" value="Genomic_DNA"/>
</dbReference>
<keyword evidence="2 3" id="KW-0663">Pyridoxal phosphate</keyword>
<evidence type="ECO:0000256" key="2">
    <source>
        <dbReference type="ARBA" id="ARBA00022898"/>
    </source>
</evidence>
<dbReference type="InterPro" id="IPR015424">
    <property type="entry name" value="PyrdxlP-dep_Trfase"/>
</dbReference>
<reference evidence="4 5" key="1">
    <citation type="journal article" date="2016" name="ISME J.">
        <title>Global occurrence and heterogeneity of the Roseobacter-clade species Ruegeria mobilis.</title>
        <authorList>
            <person name="Sonnenschein E."/>
            <person name="Gram L."/>
        </authorList>
    </citation>
    <scope>NUCLEOTIDE SEQUENCE [LARGE SCALE GENOMIC DNA]</scope>
    <source>
        <strain evidence="4 5">F1926</strain>
        <plasmid evidence="4 5">unnamed1</plasmid>
    </source>
</reference>
<name>A0A1B1A793_9RHOB</name>
<organism evidence="4 5">
    <name type="scientific">Tritonibacter mobilis F1926</name>
    <dbReference type="NCBI Taxonomy" id="1265309"/>
    <lineage>
        <taxon>Bacteria</taxon>
        <taxon>Pseudomonadati</taxon>
        <taxon>Pseudomonadota</taxon>
        <taxon>Alphaproteobacteria</taxon>
        <taxon>Rhodobacterales</taxon>
        <taxon>Paracoccaceae</taxon>
        <taxon>Tritonibacter</taxon>
    </lineage>
</organism>
<dbReference type="GO" id="GO:0008483">
    <property type="term" value="F:transaminase activity"/>
    <property type="evidence" value="ECO:0007669"/>
    <property type="project" value="InterPro"/>
</dbReference>
<keyword evidence="4" id="KW-0614">Plasmid</keyword>
<gene>
    <name evidence="4" type="ORF">K529_016650</name>
</gene>
<dbReference type="PANTHER" id="PTHR43713">
    <property type="entry name" value="GLUTAMATE-1-SEMIALDEHYDE 2,1-AMINOMUTASE"/>
    <property type="match status" value="1"/>
</dbReference>
<protein>
    <recommendedName>
        <fullName evidence="6">Aspartate aminotransferase family protein</fullName>
    </recommendedName>
</protein>
<comment type="similarity">
    <text evidence="3">Belongs to the class-III pyridoxal-phosphate-dependent aminotransferase family.</text>
</comment>
<dbReference type="InterPro" id="IPR015422">
    <property type="entry name" value="PyrdxlP-dep_Trfase_small"/>
</dbReference>
<dbReference type="Pfam" id="PF00202">
    <property type="entry name" value="Aminotran_3"/>
    <property type="match status" value="1"/>
</dbReference>
<evidence type="ECO:0000313" key="5">
    <source>
        <dbReference type="Proteomes" id="UP000013243"/>
    </source>
</evidence>
<comment type="cofactor">
    <cofactor evidence="1">
        <name>pyridoxal 5'-phosphate</name>
        <dbReference type="ChEBI" id="CHEBI:597326"/>
    </cofactor>
</comment>
<evidence type="ECO:0000256" key="3">
    <source>
        <dbReference type="RuleBase" id="RU003560"/>
    </source>
</evidence>
<dbReference type="GO" id="GO:0030170">
    <property type="term" value="F:pyridoxal phosphate binding"/>
    <property type="evidence" value="ECO:0007669"/>
    <property type="project" value="InterPro"/>
</dbReference>
<dbReference type="InterPro" id="IPR015421">
    <property type="entry name" value="PyrdxlP-dep_Trfase_major"/>
</dbReference>
<evidence type="ECO:0008006" key="6">
    <source>
        <dbReference type="Google" id="ProtNLM"/>
    </source>
</evidence>
<geneLocation type="plasmid" evidence="4 5">
    <name>unnamed1</name>
</geneLocation>
<dbReference type="Gene3D" id="3.90.1150.10">
    <property type="entry name" value="Aspartate Aminotransferase, domain 1"/>
    <property type="match status" value="1"/>
</dbReference>
<dbReference type="Gene3D" id="3.40.640.10">
    <property type="entry name" value="Type I PLP-dependent aspartate aminotransferase-like (Major domain)"/>
    <property type="match status" value="1"/>
</dbReference>
<evidence type="ECO:0000313" key="4">
    <source>
        <dbReference type="EMBL" id="ANP42407.1"/>
    </source>
</evidence>
<dbReference type="GeneID" id="28251497"/>
<proteinExistence type="inferred from homology"/>
<dbReference type="RefSeq" id="WP_005634488.1">
    <property type="nucleotide sequence ID" value="NZ_CP015231.1"/>
</dbReference>